<gene>
    <name evidence="4" type="ORF">PHAECO_LOCUS2006</name>
</gene>
<dbReference type="PANTHER" id="PTHR20849:SF2">
    <property type="entry name" value="EUKARYOTIC TRANSLATION INITIATION FACTOR 4E-BINDING PROTEIN MEXTLI"/>
    <property type="match status" value="1"/>
</dbReference>
<dbReference type="InterPro" id="IPR040160">
    <property type="entry name" value="Mxt"/>
</dbReference>
<dbReference type="OrthoDB" id="6357832at2759"/>
<dbReference type="CDD" id="cd22454">
    <property type="entry name" value="KH-I_Mextli_like"/>
    <property type="match status" value="1"/>
</dbReference>
<reference evidence="4" key="1">
    <citation type="submission" date="2022-01" db="EMBL/GenBank/DDBJ databases">
        <authorList>
            <person name="King R."/>
        </authorList>
    </citation>
    <scope>NUCLEOTIDE SEQUENCE</scope>
</reference>
<name>A0A9N9SAE9_PHACE</name>
<dbReference type="GO" id="GO:1901190">
    <property type="term" value="P:regulation of formation of translation initiation ternary complex"/>
    <property type="evidence" value="ECO:0007669"/>
    <property type="project" value="TreeGrafter"/>
</dbReference>
<protein>
    <recommendedName>
        <fullName evidence="3">K Homology domain-containing protein</fullName>
    </recommendedName>
</protein>
<dbReference type="Gene3D" id="3.30.1370.10">
    <property type="entry name" value="K Homology domain, type 1"/>
    <property type="match status" value="1"/>
</dbReference>
<dbReference type="InterPro" id="IPR036612">
    <property type="entry name" value="KH_dom_type_1_sf"/>
</dbReference>
<accession>A0A9N9SAE9</accession>
<dbReference type="FunFam" id="3.30.1370.10:FF:000072">
    <property type="entry name" value="Uncharacterized protein, isoform A"/>
    <property type="match status" value="1"/>
</dbReference>
<dbReference type="PANTHER" id="PTHR20849">
    <property type="entry name" value="EUKARYOTIC TRANSLATION INITIATION FACTOR 4E-BINDING PROTEIN MEXTLI"/>
    <property type="match status" value="1"/>
</dbReference>
<dbReference type="GO" id="GO:0005737">
    <property type="term" value="C:cytoplasm"/>
    <property type="evidence" value="ECO:0007669"/>
    <property type="project" value="TreeGrafter"/>
</dbReference>
<dbReference type="SMART" id="SM00322">
    <property type="entry name" value="KH"/>
    <property type="match status" value="1"/>
</dbReference>
<feature type="region of interest" description="Disordered" evidence="2">
    <location>
        <begin position="391"/>
        <end position="416"/>
    </location>
</feature>
<dbReference type="AlphaFoldDB" id="A0A9N9SAE9"/>
<dbReference type="InterPro" id="IPR004087">
    <property type="entry name" value="KH_dom"/>
</dbReference>
<feature type="compositionally biased region" description="Low complexity" evidence="2">
    <location>
        <begin position="276"/>
        <end position="302"/>
    </location>
</feature>
<reference evidence="4" key="2">
    <citation type="submission" date="2022-10" db="EMBL/GenBank/DDBJ databases">
        <authorList>
            <consortium name="ENA_rothamsted_submissions"/>
            <consortium name="culmorum"/>
            <person name="King R."/>
        </authorList>
    </citation>
    <scope>NUCLEOTIDE SEQUENCE</scope>
</reference>
<dbReference type="PROSITE" id="PS50084">
    <property type="entry name" value="KH_TYPE_1"/>
    <property type="match status" value="1"/>
</dbReference>
<evidence type="ECO:0000256" key="1">
    <source>
        <dbReference type="PROSITE-ProRule" id="PRU00117"/>
    </source>
</evidence>
<dbReference type="GO" id="GO:0003723">
    <property type="term" value="F:RNA binding"/>
    <property type="evidence" value="ECO:0007669"/>
    <property type="project" value="UniProtKB-UniRule"/>
</dbReference>
<keyword evidence="5" id="KW-1185">Reference proteome</keyword>
<dbReference type="SUPFAM" id="SSF54791">
    <property type="entry name" value="Eukaryotic type KH-domain (KH-domain type I)"/>
    <property type="match status" value="1"/>
</dbReference>
<dbReference type="GO" id="GO:0003743">
    <property type="term" value="F:translation initiation factor activity"/>
    <property type="evidence" value="ECO:0007669"/>
    <property type="project" value="TreeGrafter"/>
</dbReference>
<dbReference type="GO" id="GO:0034518">
    <property type="term" value="C:RNA cap binding complex"/>
    <property type="evidence" value="ECO:0007669"/>
    <property type="project" value="TreeGrafter"/>
</dbReference>
<evidence type="ECO:0000256" key="2">
    <source>
        <dbReference type="SAM" id="MobiDB-lite"/>
    </source>
</evidence>
<keyword evidence="1" id="KW-0694">RNA-binding</keyword>
<organism evidence="4 5">
    <name type="scientific">Phaedon cochleariae</name>
    <name type="common">Mustard beetle</name>
    <dbReference type="NCBI Taxonomy" id="80249"/>
    <lineage>
        <taxon>Eukaryota</taxon>
        <taxon>Metazoa</taxon>
        <taxon>Ecdysozoa</taxon>
        <taxon>Arthropoda</taxon>
        <taxon>Hexapoda</taxon>
        <taxon>Insecta</taxon>
        <taxon>Pterygota</taxon>
        <taxon>Neoptera</taxon>
        <taxon>Endopterygota</taxon>
        <taxon>Coleoptera</taxon>
        <taxon>Polyphaga</taxon>
        <taxon>Cucujiformia</taxon>
        <taxon>Chrysomeloidea</taxon>
        <taxon>Chrysomelidae</taxon>
        <taxon>Chrysomelinae</taxon>
        <taxon>Chrysomelini</taxon>
        <taxon>Phaedon</taxon>
    </lineage>
</organism>
<dbReference type="Pfam" id="PF00013">
    <property type="entry name" value="KH_1"/>
    <property type="match status" value="1"/>
</dbReference>
<dbReference type="GO" id="GO:0045727">
    <property type="term" value="P:positive regulation of translation"/>
    <property type="evidence" value="ECO:0007669"/>
    <property type="project" value="InterPro"/>
</dbReference>
<feature type="region of interest" description="Disordered" evidence="2">
    <location>
        <begin position="267"/>
        <end position="309"/>
    </location>
</feature>
<sequence>MSSSISSRLKHPKKHELVKSHSQAQILANKLKQDGLMSTVEDVIQAVEQVAALLSSNIADNKLSYKDSVINLCQHLKVYGVYLEILFKEQLDHSFKIFRDKAQDDIQVDMLSRLHLLELIELRAKGWKGTDGMNMYYKKKINQFGNTQMDMTESISSLSDSINSVTLSSPPPSLGPGEVIKPSGKFNKPTRIPGKKYCKDEVVIRNADSGKVMGIKGRRVHMIEELSETIISFQRVNPGAKERLVQITGANEESINHAKQLIEETIRRNASPVREPSLLSSSGGPLTGSSSSVNSSASDDNALPGGAGGSARASRALLHSLSTNDAHIGEYKYTVIAKGCTVRITGDNLDMVRTSKLVLDEYFSGEPIHDVTQFFSFDSLPQPIVSDEFNTTGPLSPPESLPSPEIVTNGDNEEPDKITLRKPRLSVEEMARAYEDREKTPPAPPKKSHLSYSIEFLAHLAMSPLCLTTPDEWERISLEYPLLKRNVVEYFDAKNYLSARDTEPSGLRSADDIDASEG</sequence>
<proteinExistence type="predicted"/>
<feature type="domain" description="K Homology" evidence="3">
    <location>
        <begin position="196"/>
        <end position="267"/>
    </location>
</feature>
<evidence type="ECO:0000313" key="4">
    <source>
        <dbReference type="EMBL" id="CAG9814539.1"/>
    </source>
</evidence>
<dbReference type="GO" id="GO:0008190">
    <property type="term" value="F:eukaryotic initiation factor 4E binding"/>
    <property type="evidence" value="ECO:0007669"/>
    <property type="project" value="InterPro"/>
</dbReference>
<dbReference type="Proteomes" id="UP001153737">
    <property type="component" value="Chromosome 10"/>
</dbReference>
<dbReference type="EMBL" id="OU896716">
    <property type="protein sequence ID" value="CAG9814539.1"/>
    <property type="molecule type" value="Genomic_DNA"/>
</dbReference>
<dbReference type="InterPro" id="IPR004088">
    <property type="entry name" value="KH_dom_type_1"/>
</dbReference>
<evidence type="ECO:0000313" key="5">
    <source>
        <dbReference type="Proteomes" id="UP001153737"/>
    </source>
</evidence>
<evidence type="ECO:0000259" key="3">
    <source>
        <dbReference type="SMART" id="SM00322"/>
    </source>
</evidence>
<dbReference type="Gene3D" id="1.25.40.180">
    <property type="match status" value="1"/>
</dbReference>